<accession>A0A6J4NK93</accession>
<name>A0A6J4NK93_9ACTN</name>
<feature type="non-terminal residue" evidence="2">
    <location>
        <position position="1"/>
    </location>
</feature>
<proteinExistence type="predicted"/>
<protein>
    <submittedName>
        <fullName evidence="2">Uncharacterized protein</fullName>
    </submittedName>
</protein>
<gene>
    <name evidence="2" type="ORF">AVDCRST_MAG06-1514</name>
</gene>
<organism evidence="2">
    <name type="scientific">uncultured Nocardioides sp</name>
    <dbReference type="NCBI Taxonomy" id="198441"/>
    <lineage>
        <taxon>Bacteria</taxon>
        <taxon>Bacillati</taxon>
        <taxon>Actinomycetota</taxon>
        <taxon>Actinomycetes</taxon>
        <taxon>Propionibacteriales</taxon>
        <taxon>Nocardioidaceae</taxon>
        <taxon>Nocardioides</taxon>
        <taxon>environmental samples</taxon>
    </lineage>
</organism>
<reference evidence="2" key="1">
    <citation type="submission" date="2020-02" db="EMBL/GenBank/DDBJ databases">
        <authorList>
            <person name="Meier V. D."/>
        </authorList>
    </citation>
    <scope>NUCLEOTIDE SEQUENCE</scope>
    <source>
        <strain evidence="2">AVDCRST_MAG06</strain>
    </source>
</reference>
<sequence>ADLEPVDDEELTGIALRGQAGLELRLRVLGADRRGAAQDRGAVGLVGLDDGGSPARRGQRRLHLLALDHHRPEVAADAPRREPRVTPHARGEGVDLAEVGRPLDRCARQAERRRLPGVVHAGVAVDLLVLQHLRRGAERPGERDVGGEGHRRKV</sequence>
<evidence type="ECO:0000256" key="1">
    <source>
        <dbReference type="SAM" id="MobiDB-lite"/>
    </source>
</evidence>
<dbReference type="EMBL" id="CADCUP010000106">
    <property type="protein sequence ID" value="CAA9390065.1"/>
    <property type="molecule type" value="Genomic_DNA"/>
</dbReference>
<feature type="region of interest" description="Disordered" evidence="1">
    <location>
        <begin position="73"/>
        <end position="93"/>
    </location>
</feature>
<dbReference type="AlphaFoldDB" id="A0A6J4NK93"/>
<evidence type="ECO:0000313" key="2">
    <source>
        <dbReference type="EMBL" id="CAA9390065.1"/>
    </source>
</evidence>
<feature type="non-terminal residue" evidence="2">
    <location>
        <position position="154"/>
    </location>
</feature>